<reference evidence="8" key="1">
    <citation type="submission" date="2020-11" db="EMBL/GenBank/DDBJ databases">
        <authorList>
            <person name="Tran Van P."/>
        </authorList>
    </citation>
    <scope>NUCLEOTIDE SEQUENCE</scope>
</reference>
<name>A0A7R9A4P2_9CRUS</name>
<dbReference type="Proteomes" id="UP000677054">
    <property type="component" value="Unassembled WGS sequence"/>
</dbReference>
<feature type="repeat" description="TPR" evidence="5">
    <location>
        <begin position="506"/>
        <end position="539"/>
    </location>
</feature>
<proteinExistence type="predicted"/>
<dbReference type="InterPro" id="IPR045209">
    <property type="entry name" value="Rrp5"/>
</dbReference>
<dbReference type="InterPro" id="IPR011990">
    <property type="entry name" value="TPR-like_helical_dom_sf"/>
</dbReference>
<feature type="region of interest" description="Disordered" evidence="6">
    <location>
        <begin position="353"/>
        <end position="380"/>
    </location>
</feature>
<keyword evidence="4" id="KW-0539">Nucleus</keyword>
<comment type="subcellular location">
    <subcellularLocation>
        <location evidence="1">Nucleus</location>
        <location evidence="1">Nucleolus</location>
    </subcellularLocation>
</comment>
<dbReference type="PANTHER" id="PTHR23270:SF10">
    <property type="entry name" value="PROTEIN RRP5 HOMOLOG"/>
    <property type="match status" value="1"/>
</dbReference>
<keyword evidence="5" id="KW-0802">TPR repeat</keyword>
<organism evidence="8">
    <name type="scientific">Darwinula stevensoni</name>
    <dbReference type="NCBI Taxonomy" id="69355"/>
    <lineage>
        <taxon>Eukaryota</taxon>
        <taxon>Metazoa</taxon>
        <taxon>Ecdysozoa</taxon>
        <taxon>Arthropoda</taxon>
        <taxon>Crustacea</taxon>
        <taxon>Oligostraca</taxon>
        <taxon>Ostracoda</taxon>
        <taxon>Podocopa</taxon>
        <taxon>Podocopida</taxon>
        <taxon>Darwinulocopina</taxon>
        <taxon>Darwinuloidea</taxon>
        <taxon>Darwinulidae</taxon>
        <taxon>Darwinula</taxon>
    </lineage>
</organism>
<dbReference type="SMART" id="SM00386">
    <property type="entry name" value="HAT"/>
    <property type="match status" value="4"/>
</dbReference>
<dbReference type="PANTHER" id="PTHR23270">
    <property type="entry name" value="PROGRAMMED CELL DEATH PROTEIN 11 PRE-RRNA PROCESSING PROTEIN RRP5"/>
    <property type="match status" value="1"/>
</dbReference>
<evidence type="ECO:0000256" key="2">
    <source>
        <dbReference type="ARBA" id="ARBA00022552"/>
    </source>
</evidence>
<dbReference type="InterPro" id="IPR019734">
    <property type="entry name" value="TPR_rpt"/>
</dbReference>
<dbReference type="PROSITE" id="PS50005">
    <property type="entry name" value="TPR"/>
    <property type="match status" value="1"/>
</dbReference>
<evidence type="ECO:0000256" key="6">
    <source>
        <dbReference type="SAM" id="MobiDB-lite"/>
    </source>
</evidence>
<accession>A0A7R9A4P2</accession>
<evidence type="ECO:0000313" key="8">
    <source>
        <dbReference type="EMBL" id="CAD7243184.1"/>
    </source>
</evidence>
<keyword evidence="9" id="KW-1185">Reference proteome</keyword>
<keyword evidence="3" id="KW-0677">Repeat</keyword>
<dbReference type="FunFam" id="1.25.40.10:FF:000065">
    <property type="entry name" value="Programmed cell death 11"/>
    <property type="match status" value="1"/>
</dbReference>
<dbReference type="InterPro" id="IPR003107">
    <property type="entry name" value="HAT"/>
</dbReference>
<dbReference type="EMBL" id="CAJPEV010000382">
    <property type="protein sequence ID" value="CAG0884687.1"/>
    <property type="molecule type" value="Genomic_DNA"/>
</dbReference>
<dbReference type="OrthoDB" id="412781at2759"/>
<evidence type="ECO:0000259" key="7">
    <source>
        <dbReference type="Pfam" id="PF23231"/>
    </source>
</evidence>
<dbReference type="GO" id="GO:0006364">
    <property type="term" value="P:rRNA processing"/>
    <property type="evidence" value="ECO:0007669"/>
    <property type="project" value="UniProtKB-KW"/>
</dbReference>
<feature type="compositionally biased region" description="Low complexity" evidence="6">
    <location>
        <begin position="361"/>
        <end position="373"/>
    </location>
</feature>
<sequence>MACATSAGFVLGMGSTSKFYLILLARFVFVYAGVFSKQFAAMAPIEQELFAPLSTSSSSKDTARAAADNICAAFKGNVVHYSTSDDSRWEPGLENLTAATSALDAAAIPRTDLTQRPAASNRFASHLADQYIDDLQDLPVISGQTLMGKVLQVKSASEGGNPHISLTTKLSRVSSHPEEDAVNLLESYLEEEKKLLNLLLDEGDPLLKLEVGQVIKGKVTKVLQSKKKPSSVRITLDGGVPAAATLTSNDNVSVGADVTCIVAYCTPQKRRAIVSICKETHMKKKLNKEQTMKLKEEGLMFKIIHIDNVFAIAQWKETAVFLFVPLKYHLCDLIPHETDYRIGENKKLKKIKKKRKRIESGGENSGETETTPSKEVTVKNSSLSEDVSIMLEEEDIDEETQAKQGKPRETLKAGEIDKARVVGRRALRTIAFREEGEKLNVWVALLNIENLYGTQETLTETFQEAVRLNDPLQVHEKMVSIFVSSGKQDQAEELYKKMLKRFRDNKSIWISCGEFYMKNGKWENARGTMQKALKSLPKSHHVEVISKFALMEMRNGEAERGKTLFETLLTTYPSRVDIWSIYVDGLVKLQDIKSARAALEKAISQSLPPKKMRCLFKKYVAFEELHGTSADLSRVRESARQYLARITNISME</sequence>
<dbReference type="EMBL" id="LR899899">
    <property type="protein sequence ID" value="CAD7243184.1"/>
    <property type="molecule type" value="Genomic_DNA"/>
</dbReference>
<protein>
    <recommendedName>
        <fullName evidence="7">Pre-mRNA-splicing factor Syf1/CRNKL1-like C-terminal HAT-repeats domain-containing protein</fullName>
    </recommendedName>
</protein>
<gene>
    <name evidence="8" type="ORF">DSTB1V02_LOCUS3117</name>
</gene>
<evidence type="ECO:0000256" key="1">
    <source>
        <dbReference type="ARBA" id="ARBA00004604"/>
    </source>
</evidence>
<dbReference type="Pfam" id="PF23231">
    <property type="entry name" value="HAT_Syf1_CNRKL1_C"/>
    <property type="match status" value="1"/>
</dbReference>
<dbReference type="GO" id="GO:0003723">
    <property type="term" value="F:RNA binding"/>
    <property type="evidence" value="ECO:0007669"/>
    <property type="project" value="TreeGrafter"/>
</dbReference>
<dbReference type="Gene3D" id="1.25.40.10">
    <property type="entry name" value="Tetratricopeptide repeat domain"/>
    <property type="match status" value="1"/>
</dbReference>
<evidence type="ECO:0000256" key="5">
    <source>
        <dbReference type="PROSITE-ProRule" id="PRU00339"/>
    </source>
</evidence>
<dbReference type="AlphaFoldDB" id="A0A7R9A4P2"/>
<evidence type="ECO:0000256" key="4">
    <source>
        <dbReference type="ARBA" id="ARBA00023242"/>
    </source>
</evidence>
<dbReference type="SUPFAM" id="SSF48452">
    <property type="entry name" value="TPR-like"/>
    <property type="match status" value="1"/>
</dbReference>
<dbReference type="GO" id="GO:0032040">
    <property type="term" value="C:small-subunit processome"/>
    <property type="evidence" value="ECO:0007669"/>
    <property type="project" value="TreeGrafter"/>
</dbReference>
<dbReference type="InterPro" id="IPR055430">
    <property type="entry name" value="HAT_Syf1_CNRKL1_C"/>
</dbReference>
<feature type="domain" description="Pre-mRNA-splicing factor Syf1/CRNKL1-like C-terminal HAT-repeats" evidence="7">
    <location>
        <begin position="413"/>
        <end position="642"/>
    </location>
</feature>
<evidence type="ECO:0000313" key="9">
    <source>
        <dbReference type="Proteomes" id="UP000677054"/>
    </source>
</evidence>
<evidence type="ECO:0000256" key="3">
    <source>
        <dbReference type="ARBA" id="ARBA00022737"/>
    </source>
</evidence>
<keyword evidence="2" id="KW-0698">rRNA processing</keyword>